<evidence type="ECO:0000256" key="2">
    <source>
        <dbReference type="ARBA" id="ARBA00022485"/>
    </source>
</evidence>
<reference evidence="9" key="1">
    <citation type="submission" date="2018-06" db="EMBL/GenBank/DDBJ databases">
        <title>Complete genome of Pseudomonas insecticola strain QZS01.</title>
        <authorList>
            <person name="Wang J."/>
            <person name="Su Q."/>
        </authorList>
    </citation>
    <scope>NUCLEOTIDE SEQUENCE [LARGE SCALE GENOMIC DNA]</scope>
    <source>
        <strain evidence="9">QZS01</strain>
    </source>
</reference>
<dbReference type="PANTHER" id="PTHR30352:SF13">
    <property type="entry name" value="GLYCYL-RADICAL ENZYME ACTIVATING ENZYME YJJW-RELATED"/>
    <property type="match status" value="1"/>
</dbReference>
<dbReference type="EMBL" id="CP029822">
    <property type="protein sequence ID" value="AZS51913.1"/>
    <property type="molecule type" value="Genomic_DNA"/>
</dbReference>
<dbReference type="GO" id="GO:0051539">
    <property type="term" value="F:4 iron, 4 sulfur cluster binding"/>
    <property type="evidence" value="ECO:0007669"/>
    <property type="project" value="UniProtKB-KW"/>
</dbReference>
<keyword evidence="9" id="KW-1185">Reference proteome</keyword>
<dbReference type="PROSITE" id="PS51918">
    <property type="entry name" value="RADICAL_SAM"/>
    <property type="match status" value="1"/>
</dbReference>
<dbReference type="InterPro" id="IPR013785">
    <property type="entry name" value="Aldolase_TIM"/>
</dbReference>
<dbReference type="SUPFAM" id="SSF102114">
    <property type="entry name" value="Radical SAM enzymes"/>
    <property type="match status" value="1"/>
</dbReference>
<gene>
    <name evidence="8" type="ORF">DM558_14565</name>
</gene>
<dbReference type="Proteomes" id="UP000273143">
    <property type="component" value="Chromosome"/>
</dbReference>
<dbReference type="InterPro" id="IPR058240">
    <property type="entry name" value="rSAM_sf"/>
</dbReference>
<accession>A0A451EQ13</accession>
<evidence type="ECO:0000256" key="1">
    <source>
        <dbReference type="ARBA" id="ARBA00001966"/>
    </source>
</evidence>
<evidence type="ECO:0000259" key="7">
    <source>
        <dbReference type="PROSITE" id="PS51918"/>
    </source>
</evidence>
<protein>
    <submittedName>
        <fullName evidence="8">Anaerobic ribonucleoside-triphosphate reductase activating protein</fullName>
    </submittedName>
</protein>
<sequence length="249" mass="28228">MSTFAHLSETTCNAPIKLYPLLRIGGFVPLTTLDYPDHLSCVIFCQGCAWRCRYCHNSDLIPARADNELAWDSIISFLERRQGLLEGVVFSGGEPTLQRGLLKAIEQVKSMGYLVGLHSAGINPRQFKQIVNIVDWVGFDIKALPEDHQNTTCVAGSGDANWLSLQYLLDSQTDYEVRTTVHWHLMSVEQLKQIGDRLRAKGVERFVVQLARSQRVLDKDLPAVYLRADQKALWDYFQALFPTFILRDA</sequence>
<comment type="cofactor">
    <cofactor evidence="1">
        <name>[4Fe-4S] cluster</name>
        <dbReference type="ChEBI" id="CHEBI:49883"/>
    </cofactor>
</comment>
<dbReference type="RefSeq" id="WP_127164587.1">
    <property type="nucleotide sequence ID" value="NZ_CP029822.1"/>
</dbReference>
<dbReference type="Gene3D" id="3.20.20.70">
    <property type="entry name" value="Aldolase class I"/>
    <property type="match status" value="1"/>
</dbReference>
<dbReference type="NCBIfam" id="TIGR02495">
    <property type="entry name" value="NrdG2"/>
    <property type="match status" value="1"/>
</dbReference>
<evidence type="ECO:0000256" key="5">
    <source>
        <dbReference type="ARBA" id="ARBA00023004"/>
    </source>
</evidence>
<dbReference type="Pfam" id="PF04055">
    <property type="entry name" value="Radical_SAM"/>
    <property type="match status" value="1"/>
</dbReference>
<dbReference type="InterPro" id="IPR012840">
    <property type="entry name" value="NrdG2"/>
</dbReference>
<dbReference type="SFLD" id="SFLDG01094">
    <property type="entry name" value="Uncharacterised_Radical_SAM_Su"/>
    <property type="match status" value="1"/>
</dbReference>
<name>A0A451EQ13_9GAMM</name>
<organism evidence="8 9">
    <name type="scientific">Entomomonas moraniae</name>
    <dbReference type="NCBI Taxonomy" id="2213226"/>
    <lineage>
        <taxon>Bacteria</taxon>
        <taxon>Pseudomonadati</taxon>
        <taxon>Pseudomonadota</taxon>
        <taxon>Gammaproteobacteria</taxon>
        <taxon>Pseudomonadales</taxon>
        <taxon>Pseudomonadaceae</taxon>
        <taxon>Entomomonas</taxon>
    </lineage>
</organism>
<dbReference type="GO" id="GO:0003824">
    <property type="term" value="F:catalytic activity"/>
    <property type="evidence" value="ECO:0007669"/>
    <property type="project" value="InterPro"/>
</dbReference>
<feature type="domain" description="Radical SAM core" evidence="7">
    <location>
        <begin position="33"/>
        <end position="247"/>
    </location>
</feature>
<dbReference type="GO" id="GO:0046872">
    <property type="term" value="F:metal ion binding"/>
    <property type="evidence" value="ECO:0007669"/>
    <property type="project" value="UniProtKB-KW"/>
</dbReference>
<evidence type="ECO:0000313" key="8">
    <source>
        <dbReference type="EMBL" id="AZS51913.1"/>
    </source>
</evidence>
<keyword evidence="4" id="KW-0479">Metal-binding</keyword>
<evidence type="ECO:0000256" key="6">
    <source>
        <dbReference type="ARBA" id="ARBA00023014"/>
    </source>
</evidence>
<dbReference type="CDD" id="cd01335">
    <property type="entry name" value="Radical_SAM"/>
    <property type="match status" value="1"/>
</dbReference>
<dbReference type="KEGG" id="emo:DM558_14565"/>
<dbReference type="InterPro" id="IPR034457">
    <property type="entry name" value="Organic_radical-activating"/>
</dbReference>
<dbReference type="InterPro" id="IPR007197">
    <property type="entry name" value="rSAM"/>
</dbReference>
<keyword evidence="5" id="KW-0408">Iron</keyword>
<evidence type="ECO:0000256" key="3">
    <source>
        <dbReference type="ARBA" id="ARBA00022691"/>
    </source>
</evidence>
<dbReference type="SFLD" id="SFLDS00029">
    <property type="entry name" value="Radical_SAM"/>
    <property type="match status" value="1"/>
</dbReference>
<keyword evidence="6" id="KW-0411">Iron-sulfur</keyword>
<dbReference type="PANTHER" id="PTHR30352">
    <property type="entry name" value="PYRUVATE FORMATE-LYASE-ACTIVATING ENZYME"/>
    <property type="match status" value="1"/>
</dbReference>
<evidence type="ECO:0000256" key="4">
    <source>
        <dbReference type="ARBA" id="ARBA00022723"/>
    </source>
</evidence>
<proteinExistence type="predicted"/>
<evidence type="ECO:0000313" key="9">
    <source>
        <dbReference type="Proteomes" id="UP000273143"/>
    </source>
</evidence>
<keyword evidence="3" id="KW-0949">S-adenosyl-L-methionine</keyword>
<keyword evidence="2" id="KW-0004">4Fe-4S</keyword>
<dbReference type="AlphaFoldDB" id="A0A451EQ13"/>